<feature type="transmembrane region" description="Helical" evidence="1">
    <location>
        <begin position="7"/>
        <end position="27"/>
    </location>
</feature>
<dbReference type="KEGG" id="elux:BTN50_1425"/>
<organism evidence="2 3">
    <name type="scientific">Candidatus Enterovibrio altilux</name>
    <dbReference type="NCBI Taxonomy" id="1927128"/>
    <lineage>
        <taxon>Bacteria</taxon>
        <taxon>Pseudomonadati</taxon>
        <taxon>Pseudomonadota</taxon>
        <taxon>Gammaproteobacteria</taxon>
        <taxon>Vibrionales</taxon>
        <taxon>Vibrionaceae</taxon>
        <taxon>Enterovibrio</taxon>
    </lineage>
</organism>
<dbReference type="AlphaFoldDB" id="A0A291BA89"/>
<keyword evidence="1" id="KW-1133">Transmembrane helix</keyword>
<accession>A0A291BA89</accession>
<dbReference type="Proteomes" id="UP000218160">
    <property type="component" value="Chromosome 1"/>
</dbReference>
<evidence type="ECO:0000313" key="2">
    <source>
        <dbReference type="EMBL" id="ATF09903.1"/>
    </source>
</evidence>
<protein>
    <submittedName>
        <fullName evidence="2">Uncharacterized protein</fullName>
    </submittedName>
</protein>
<evidence type="ECO:0000256" key="1">
    <source>
        <dbReference type="SAM" id="Phobius"/>
    </source>
</evidence>
<reference evidence="3" key="1">
    <citation type="submission" date="2017-04" db="EMBL/GenBank/DDBJ databases">
        <title>Genome evolution of the luminous symbionts of deep sea anglerfish.</title>
        <authorList>
            <person name="Hendry T.A."/>
        </authorList>
    </citation>
    <scope>NUCLEOTIDE SEQUENCE [LARGE SCALE GENOMIC DNA]</scope>
</reference>
<keyword evidence="1" id="KW-0472">Membrane</keyword>
<dbReference type="EMBL" id="CP020660">
    <property type="protein sequence ID" value="ATF09903.1"/>
    <property type="molecule type" value="Genomic_DNA"/>
</dbReference>
<keyword evidence="3" id="KW-1185">Reference proteome</keyword>
<keyword evidence="1" id="KW-0812">Transmembrane</keyword>
<gene>
    <name evidence="2" type="ORF">BTN50_1425</name>
</gene>
<name>A0A291BA89_9GAMM</name>
<evidence type="ECO:0000313" key="3">
    <source>
        <dbReference type="Proteomes" id="UP000218160"/>
    </source>
</evidence>
<sequence>MHIKSIYLDIQYLITVILVLVCFHSYADISELAIDWHLVNHAL</sequence>
<proteinExistence type="predicted"/>